<reference evidence="2 3" key="1">
    <citation type="submission" date="2018-11" db="EMBL/GenBank/DDBJ databases">
        <title>Sequencing the genomes of 1000 actinobacteria strains.</title>
        <authorList>
            <person name="Klenk H.-P."/>
        </authorList>
    </citation>
    <scope>NUCLEOTIDE SEQUENCE [LARGE SCALE GENOMIC DNA]</scope>
    <source>
        <strain evidence="2 3">DSM 11294</strain>
    </source>
</reference>
<dbReference type="PANTHER" id="PTHR42941">
    <property type="entry name" value="SLL1037 PROTEIN"/>
    <property type="match status" value="1"/>
</dbReference>
<dbReference type="InterPro" id="IPR011852">
    <property type="entry name" value="TRAP_TAXI"/>
</dbReference>
<name>A0A3N2BFM7_9MICO</name>
<dbReference type="EMBL" id="RKHK01000001">
    <property type="protein sequence ID" value="ROR74066.1"/>
    <property type="molecule type" value="Genomic_DNA"/>
</dbReference>
<proteinExistence type="predicted"/>
<dbReference type="PANTHER" id="PTHR42941:SF1">
    <property type="entry name" value="SLL1037 PROTEIN"/>
    <property type="match status" value="1"/>
</dbReference>
<protein>
    <recommendedName>
        <fullName evidence="4">TRAP transporter TAXI family solute receptor</fullName>
    </recommendedName>
</protein>
<keyword evidence="3" id="KW-1185">Reference proteome</keyword>
<dbReference type="SUPFAM" id="SSF53850">
    <property type="entry name" value="Periplasmic binding protein-like II"/>
    <property type="match status" value="1"/>
</dbReference>
<dbReference type="AlphaFoldDB" id="A0A3N2BFM7"/>
<sequence>MPANLAGIILRPKGTSMKIRVPIAISAAASMLVLAACNGDSEPEDPATDDATTDEDTDDGDEDTDDDADDETDDGAAEGDFITNLTFASGGTAGTYYPLAGELSTIFADNTEATVDYVESGGSIDNLGRLLQGQAQLILTQNDTAANAVNGTLGDDLDGVEVDNVGWIANLYPEAMHIIVLDDSEYQSIEDLNGATIAVGDVGSGTRAISDAILEHYDIDYTPEETDFGSSTEMLADGQIDATMFVVGVPVAGLVELTATRDARLISLDEGDAEDIADGGFYESYSISSDSYDFLDEDVTTISVFAALAASTTEVSEELAYEITAALFEYADQITVSAGENIDIDEALLGIGDIPLHPGAERYYDEQGIELP</sequence>
<dbReference type="Pfam" id="PF16868">
    <property type="entry name" value="NMT1_3"/>
    <property type="match status" value="1"/>
</dbReference>
<gene>
    <name evidence="2" type="ORF">EDD31_2463</name>
</gene>
<evidence type="ECO:0000256" key="1">
    <source>
        <dbReference type="SAM" id="MobiDB-lite"/>
    </source>
</evidence>
<organism evidence="2 3">
    <name type="scientific">Bogoriella caseilytica</name>
    <dbReference type="NCBI Taxonomy" id="56055"/>
    <lineage>
        <taxon>Bacteria</taxon>
        <taxon>Bacillati</taxon>
        <taxon>Actinomycetota</taxon>
        <taxon>Actinomycetes</taxon>
        <taxon>Micrococcales</taxon>
        <taxon>Bogoriellaceae</taxon>
        <taxon>Bogoriella</taxon>
    </lineage>
</organism>
<dbReference type="CDD" id="cd13520">
    <property type="entry name" value="PBP2_TAXI_TRAP"/>
    <property type="match status" value="1"/>
</dbReference>
<evidence type="ECO:0008006" key="4">
    <source>
        <dbReference type="Google" id="ProtNLM"/>
    </source>
</evidence>
<dbReference type="NCBIfam" id="TIGR02122">
    <property type="entry name" value="TRAP_TAXI"/>
    <property type="match status" value="1"/>
</dbReference>
<evidence type="ECO:0000313" key="2">
    <source>
        <dbReference type="EMBL" id="ROR74066.1"/>
    </source>
</evidence>
<dbReference type="Proteomes" id="UP000280668">
    <property type="component" value="Unassembled WGS sequence"/>
</dbReference>
<feature type="compositionally biased region" description="Acidic residues" evidence="1">
    <location>
        <begin position="41"/>
        <end position="77"/>
    </location>
</feature>
<dbReference type="Gene3D" id="3.40.190.10">
    <property type="entry name" value="Periplasmic binding protein-like II"/>
    <property type="match status" value="2"/>
</dbReference>
<accession>A0A3N2BFM7</accession>
<feature type="region of interest" description="Disordered" evidence="1">
    <location>
        <begin position="38"/>
        <end position="80"/>
    </location>
</feature>
<evidence type="ECO:0000313" key="3">
    <source>
        <dbReference type="Proteomes" id="UP000280668"/>
    </source>
</evidence>
<comment type="caution">
    <text evidence="2">The sequence shown here is derived from an EMBL/GenBank/DDBJ whole genome shotgun (WGS) entry which is preliminary data.</text>
</comment>